<keyword evidence="3" id="KW-1185">Reference proteome</keyword>
<dbReference type="PANTHER" id="PTHR19290">
    <property type="entry name" value="BASIC HELIX-LOOP-HELIX PROTEIN NEUROGENIN-RELATED"/>
    <property type="match status" value="1"/>
</dbReference>
<dbReference type="InterPro" id="IPR011598">
    <property type="entry name" value="bHLH_dom"/>
</dbReference>
<dbReference type="PANTHER" id="PTHR19290:SF163">
    <property type="entry name" value="BASIC HELIX-LOOP-HELIX NEURAL TRANSCRIPTION FACTOR TAP"/>
    <property type="match status" value="1"/>
</dbReference>
<dbReference type="PROSITE" id="PS50888">
    <property type="entry name" value="BHLH"/>
    <property type="match status" value="1"/>
</dbReference>
<feature type="compositionally biased region" description="Acidic residues" evidence="1">
    <location>
        <begin position="21"/>
        <end position="35"/>
    </location>
</feature>
<dbReference type="Proteomes" id="UP000694941">
    <property type="component" value="Unplaced"/>
</dbReference>
<dbReference type="SMART" id="SM00353">
    <property type="entry name" value="HLH"/>
    <property type="match status" value="1"/>
</dbReference>
<gene>
    <name evidence="4" type="primary">LOC106478536</name>
</gene>
<feature type="domain" description="BHLH" evidence="2">
    <location>
        <begin position="109"/>
        <end position="161"/>
    </location>
</feature>
<dbReference type="CDD" id="cd11428">
    <property type="entry name" value="bHLH_TS_NGN"/>
    <property type="match status" value="1"/>
</dbReference>
<feature type="region of interest" description="Disordered" evidence="1">
    <location>
        <begin position="20"/>
        <end position="47"/>
    </location>
</feature>
<reference evidence="4" key="1">
    <citation type="submission" date="2025-08" db="UniProtKB">
        <authorList>
            <consortium name="RefSeq"/>
        </authorList>
    </citation>
    <scope>IDENTIFICATION</scope>
    <source>
        <tissue evidence="4">Muscle</tissue>
    </source>
</reference>
<evidence type="ECO:0000256" key="1">
    <source>
        <dbReference type="SAM" id="MobiDB-lite"/>
    </source>
</evidence>
<evidence type="ECO:0000313" key="3">
    <source>
        <dbReference type="Proteomes" id="UP000694941"/>
    </source>
</evidence>
<dbReference type="SUPFAM" id="SSF47459">
    <property type="entry name" value="HLH, helix-loop-helix DNA-binding domain"/>
    <property type="match status" value="1"/>
</dbReference>
<organism evidence="3 4">
    <name type="scientific">Limulus polyphemus</name>
    <name type="common">Atlantic horseshoe crab</name>
    <dbReference type="NCBI Taxonomy" id="6850"/>
    <lineage>
        <taxon>Eukaryota</taxon>
        <taxon>Metazoa</taxon>
        <taxon>Ecdysozoa</taxon>
        <taxon>Arthropoda</taxon>
        <taxon>Chelicerata</taxon>
        <taxon>Merostomata</taxon>
        <taxon>Xiphosura</taxon>
        <taxon>Limulidae</taxon>
        <taxon>Limulus</taxon>
    </lineage>
</organism>
<accession>A0ABM1C5G8</accession>
<dbReference type="InterPro" id="IPR036638">
    <property type="entry name" value="HLH_DNA-bd_sf"/>
</dbReference>
<evidence type="ECO:0000259" key="2">
    <source>
        <dbReference type="PROSITE" id="PS50888"/>
    </source>
</evidence>
<protein>
    <submittedName>
        <fullName evidence="4">Neurogenin-1-like</fullName>
    </submittedName>
</protein>
<evidence type="ECO:0000313" key="4">
    <source>
        <dbReference type="RefSeq" id="XP_013794539.2"/>
    </source>
</evidence>
<dbReference type="GeneID" id="106478536"/>
<proteinExistence type="predicted"/>
<dbReference type="Pfam" id="PF00010">
    <property type="entry name" value="HLH"/>
    <property type="match status" value="1"/>
</dbReference>
<dbReference type="RefSeq" id="XP_013794539.2">
    <property type="nucleotide sequence ID" value="XM_013939085.2"/>
</dbReference>
<sequence>MTSQLTAAMRVCSPQNATFSEWDDEEDSDNEEFAGEFDFPNDHKQKPETKVCGETINTEDIIRQFDANNDDVSITTGNVNIKPKEKRKRYTKSKARVRSPNRMVKIKKTRRLKANDRERNRMHNLNHALDRLRRVLPTFPDDTKLTKIETLRLAHNYIWALSESLKMLDSKDRVDHIDSETLYNSTASLVETSAVLPGHGQERAMGPVSDFPSAPSSALQFGSGYYYSPLSVSCSRPVWNTNTITLPSPCSRPLPCAELDVVDYNSSESDSVLFTYENL</sequence>
<dbReference type="InterPro" id="IPR050359">
    <property type="entry name" value="bHLH_transcription_factors"/>
</dbReference>
<name>A0ABM1C5G8_LIMPO</name>
<dbReference type="Gene3D" id="4.10.280.10">
    <property type="entry name" value="Helix-loop-helix DNA-binding domain"/>
    <property type="match status" value="1"/>
</dbReference>